<evidence type="ECO:0000313" key="4">
    <source>
        <dbReference type="Proteomes" id="UP000824782"/>
    </source>
</evidence>
<keyword evidence="2" id="KW-0472">Membrane</keyword>
<protein>
    <submittedName>
        <fullName evidence="3">Uncharacterized protein</fullName>
    </submittedName>
</protein>
<organism evidence="3 4">
    <name type="scientific">Engystomops pustulosus</name>
    <name type="common">Tungara frog</name>
    <name type="synonym">Physalaemus pustulosus</name>
    <dbReference type="NCBI Taxonomy" id="76066"/>
    <lineage>
        <taxon>Eukaryota</taxon>
        <taxon>Metazoa</taxon>
        <taxon>Chordata</taxon>
        <taxon>Craniata</taxon>
        <taxon>Vertebrata</taxon>
        <taxon>Euteleostomi</taxon>
        <taxon>Amphibia</taxon>
        <taxon>Batrachia</taxon>
        <taxon>Anura</taxon>
        <taxon>Neobatrachia</taxon>
        <taxon>Hyloidea</taxon>
        <taxon>Leptodactylidae</taxon>
        <taxon>Leiuperinae</taxon>
        <taxon>Engystomops</taxon>
    </lineage>
</organism>
<dbReference type="Proteomes" id="UP000824782">
    <property type="component" value="Unassembled WGS sequence"/>
</dbReference>
<reference evidence="3" key="1">
    <citation type="thesis" date="2020" institute="ProQuest LLC" country="789 East Eisenhower Parkway, Ann Arbor, MI, USA">
        <title>Comparative Genomics and Chromosome Evolution.</title>
        <authorList>
            <person name="Mudd A.B."/>
        </authorList>
    </citation>
    <scope>NUCLEOTIDE SEQUENCE</scope>
    <source>
        <strain evidence="3">237g6f4</strain>
        <tissue evidence="3">Blood</tissue>
    </source>
</reference>
<feature type="compositionally biased region" description="Polar residues" evidence="1">
    <location>
        <begin position="23"/>
        <end position="46"/>
    </location>
</feature>
<comment type="caution">
    <text evidence="3">The sequence shown here is derived from an EMBL/GenBank/DDBJ whole genome shotgun (WGS) entry which is preliminary data.</text>
</comment>
<dbReference type="AlphaFoldDB" id="A0AAV7BHW9"/>
<name>A0AAV7BHW9_ENGPU</name>
<evidence type="ECO:0000256" key="1">
    <source>
        <dbReference type="SAM" id="MobiDB-lite"/>
    </source>
</evidence>
<proteinExistence type="predicted"/>
<feature type="compositionally biased region" description="Basic and acidic residues" evidence="1">
    <location>
        <begin position="1"/>
        <end position="21"/>
    </location>
</feature>
<sequence>MATSREVENDHRRVIREDRHYQTVPSSPAQHQCTQEQHNLHTHQTSTSAETAYSRASLILNTHGESKEISSSSLAELFMMWQHFKAFISLWYVLFPVAAFSTCSFFSFHSNNLSA</sequence>
<evidence type="ECO:0000313" key="3">
    <source>
        <dbReference type="EMBL" id="KAG8572002.1"/>
    </source>
</evidence>
<keyword evidence="4" id="KW-1185">Reference proteome</keyword>
<keyword evidence="2" id="KW-0812">Transmembrane</keyword>
<dbReference type="EMBL" id="WNYA01000005">
    <property type="protein sequence ID" value="KAG8572002.1"/>
    <property type="molecule type" value="Genomic_DNA"/>
</dbReference>
<feature type="region of interest" description="Disordered" evidence="1">
    <location>
        <begin position="1"/>
        <end position="46"/>
    </location>
</feature>
<accession>A0AAV7BHW9</accession>
<evidence type="ECO:0000256" key="2">
    <source>
        <dbReference type="SAM" id="Phobius"/>
    </source>
</evidence>
<feature type="transmembrane region" description="Helical" evidence="2">
    <location>
        <begin position="86"/>
        <end position="108"/>
    </location>
</feature>
<keyword evidence="2" id="KW-1133">Transmembrane helix</keyword>
<gene>
    <name evidence="3" type="ORF">GDO81_011873</name>
</gene>